<protein>
    <submittedName>
        <fullName evidence="1">Uncharacterized protein</fullName>
    </submittedName>
</protein>
<accession>X1IEZ3</accession>
<organism evidence="1">
    <name type="scientific">marine sediment metagenome</name>
    <dbReference type="NCBI Taxonomy" id="412755"/>
    <lineage>
        <taxon>unclassified sequences</taxon>
        <taxon>metagenomes</taxon>
        <taxon>ecological metagenomes</taxon>
    </lineage>
</organism>
<name>X1IEZ3_9ZZZZ</name>
<gene>
    <name evidence="1" type="ORF">S03H2_34487</name>
</gene>
<comment type="caution">
    <text evidence="1">The sequence shown here is derived from an EMBL/GenBank/DDBJ whole genome shotgun (WGS) entry which is preliminary data.</text>
</comment>
<dbReference type="EMBL" id="BARU01021050">
    <property type="protein sequence ID" value="GAH56128.1"/>
    <property type="molecule type" value="Genomic_DNA"/>
</dbReference>
<evidence type="ECO:0000313" key="1">
    <source>
        <dbReference type="EMBL" id="GAH56128.1"/>
    </source>
</evidence>
<dbReference type="AlphaFoldDB" id="X1IEZ3"/>
<sequence>MTDRKWVFNFWVFDTLNEEGFISNTNSAWLSQKYQSLLPQRYGGRLEWFKKGSDCLGTIDIAWNSHVPPGE</sequence>
<reference evidence="1" key="1">
    <citation type="journal article" date="2014" name="Front. Microbiol.">
        <title>High frequency of phylogenetically diverse reductive dehalogenase-homologous genes in deep subseafloor sedimentary metagenomes.</title>
        <authorList>
            <person name="Kawai M."/>
            <person name="Futagami T."/>
            <person name="Toyoda A."/>
            <person name="Takaki Y."/>
            <person name="Nishi S."/>
            <person name="Hori S."/>
            <person name="Arai W."/>
            <person name="Tsubouchi T."/>
            <person name="Morono Y."/>
            <person name="Uchiyama I."/>
            <person name="Ito T."/>
            <person name="Fujiyama A."/>
            <person name="Inagaki F."/>
            <person name="Takami H."/>
        </authorList>
    </citation>
    <scope>NUCLEOTIDE SEQUENCE</scope>
    <source>
        <strain evidence="1">Expedition CK06-06</strain>
    </source>
</reference>
<proteinExistence type="predicted"/>